<gene>
    <name evidence="1" type="ORF">CLTEP_20600</name>
</gene>
<name>A0A151B281_9CLOT</name>
<dbReference type="Proteomes" id="UP000075531">
    <property type="component" value="Unassembled WGS sequence"/>
</dbReference>
<keyword evidence="2" id="KW-1185">Reference proteome</keyword>
<sequence length="34" mass="3938">MYGIDGDENRNDMIFNDVLNVLEAKRASIILRKN</sequence>
<accession>A0A151B281</accession>
<evidence type="ECO:0000313" key="1">
    <source>
        <dbReference type="EMBL" id="KYH34008.1"/>
    </source>
</evidence>
<proteinExistence type="predicted"/>
<comment type="caution">
    <text evidence="1">The sequence shown here is derived from an EMBL/GenBank/DDBJ whole genome shotgun (WGS) entry which is preliminary data.</text>
</comment>
<dbReference type="AlphaFoldDB" id="A0A151B281"/>
<dbReference type="EMBL" id="LTBA01000029">
    <property type="protein sequence ID" value="KYH34008.1"/>
    <property type="molecule type" value="Genomic_DNA"/>
</dbReference>
<protein>
    <submittedName>
        <fullName evidence="1">Uncharacterized protein</fullName>
    </submittedName>
</protein>
<evidence type="ECO:0000313" key="2">
    <source>
        <dbReference type="Proteomes" id="UP000075531"/>
    </source>
</evidence>
<organism evidence="1 2">
    <name type="scientific">Clostridium tepidiprofundi DSM 19306</name>
    <dbReference type="NCBI Taxonomy" id="1121338"/>
    <lineage>
        <taxon>Bacteria</taxon>
        <taxon>Bacillati</taxon>
        <taxon>Bacillota</taxon>
        <taxon>Clostridia</taxon>
        <taxon>Eubacteriales</taxon>
        <taxon>Clostridiaceae</taxon>
        <taxon>Clostridium</taxon>
    </lineage>
</organism>
<reference evidence="1 2" key="1">
    <citation type="submission" date="2016-02" db="EMBL/GenBank/DDBJ databases">
        <title>Genome sequence of Clostridium tepidiprofundi DSM 19306.</title>
        <authorList>
            <person name="Poehlein A."/>
            <person name="Daniel R."/>
        </authorList>
    </citation>
    <scope>NUCLEOTIDE SEQUENCE [LARGE SCALE GENOMIC DNA]</scope>
    <source>
        <strain evidence="1 2">DSM 19306</strain>
    </source>
</reference>
<dbReference type="PATRIC" id="fig|1121338.3.peg.2148"/>